<name>A8FQY2_SHESH</name>
<organism evidence="2 3">
    <name type="scientific">Shewanella sediminis (strain HAW-EB3)</name>
    <dbReference type="NCBI Taxonomy" id="425104"/>
    <lineage>
        <taxon>Bacteria</taxon>
        <taxon>Pseudomonadati</taxon>
        <taxon>Pseudomonadota</taxon>
        <taxon>Gammaproteobacteria</taxon>
        <taxon>Alteromonadales</taxon>
        <taxon>Shewanellaceae</taxon>
        <taxon>Shewanella</taxon>
    </lineage>
</organism>
<dbReference type="HOGENOM" id="CLU_016086_0_0_6"/>
<evidence type="ECO:0000259" key="1">
    <source>
        <dbReference type="Pfam" id="PF13304"/>
    </source>
</evidence>
<dbReference type="GO" id="GO:0000731">
    <property type="term" value="P:DNA synthesis involved in DNA repair"/>
    <property type="evidence" value="ECO:0007669"/>
    <property type="project" value="TreeGrafter"/>
</dbReference>
<dbReference type="Gene3D" id="3.40.50.300">
    <property type="entry name" value="P-loop containing nucleotide triphosphate hydrolases"/>
    <property type="match status" value="1"/>
</dbReference>
<proteinExistence type="predicted"/>
<dbReference type="InterPro" id="IPR027417">
    <property type="entry name" value="P-loop_NTPase"/>
</dbReference>
<dbReference type="AlphaFoldDB" id="A8FQY2"/>
<evidence type="ECO:0000313" key="3">
    <source>
        <dbReference type="Proteomes" id="UP000002015"/>
    </source>
</evidence>
<keyword evidence="3" id="KW-1185">Reference proteome</keyword>
<dbReference type="Pfam" id="PF13304">
    <property type="entry name" value="AAA_21"/>
    <property type="match status" value="1"/>
</dbReference>
<evidence type="ECO:0000313" key="2">
    <source>
        <dbReference type="EMBL" id="ABV35255.1"/>
    </source>
</evidence>
<sequence length="781" mass="87944">MVRNVSSLVPDQSLNFDPNGLTVVYGDNGAGKSSYAKILKSACLTRGDVPNILTNVFKPSTEKPQATLNFSSAGGEPTPYVWEKDGEDSPELKSIRIFDSKSAVHYISKEDSIEYKPAELKLLDELVSVCLEVKRRLLGEQKHHSAPHPIFGYNPSTKVNGFIQSLNNLPIAESTRTLDFHCATDEEIDQIEPLKLEIVELTGKTPEQLKKELAGRYGHREPLYKFIINLIFQLSDDNLSKIGRLYDEKISKVAAAEAIRQTTLTGLPIGEIGTEVWKEMWRHVEGFITSQNGSFPPVAGENCPTCLQVIDTDTAERMKTFHNYIQDQSQVEAQKATQAYQARIQFIENLSFDLSHFTGILTEIEAVKPEVKIALDVLMEQLTNRKQAVLSATPCFIQPPLILNVPNWLKAQLDSLQAKIESVADDGSLARSLAEKNSRLLELQDRQTIRQQKQSVLNEINRLYTFQRFQNALGSVVLTRVTSFTSVLSNAGGIGQLKGMFESELSALGFKAFPVETKTRGSAGEQKLKLAISNITSTKISDIASEGEQKCIALAGFMSELTIDNRKSAIIFDDPVNSLDHKWRRLFAKRIAVESLHRQVIVLTHDLPFLVMLREAAKETSFNLLHIAQRGPYSGFPVGRLPWDAMSTKDRIKFLRQQVVDVRRYCKDFENFIEEDYKEKARYVYGKLRTTLERLIEEWLIGDIVQRFSRDVRATMIAKLLKVSESEITFITSIYDKCCGFLDAHDNPANAGVVPMPDIDELKQDIEDLAAFFEEVKNNRK</sequence>
<accession>A8FQY2</accession>
<protein>
    <submittedName>
        <fullName evidence="2">ATPase, possibly involved in inorganic ion transport</fullName>
    </submittedName>
</protein>
<dbReference type="SUPFAM" id="SSF52540">
    <property type="entry name" value="P-loop containing nucleoside triphosphate hydrolases"/>
    <property type="match status" value="1"/>
</dbReference>
<dbReference type="GO" id="GO:0016887">
    <property type="term" value="F:ATP hydrolysis activity"/>
    <property type="evidence" value="ECO:0007669"/>
    <property type="project" value="InterPro"/>
</dbReference>
<dbReference type="EMBL" id="CP000821">
    <property type="protein sequence ID" value="ABV35255.1"/>
    <property type="molecule type" value="Genomic_DNA"/>
</dbReference>
<dbReference type="OrthoDB" id="9789562at2"/>
<dbReference type="STRING" id="425104.Ssed_0643"/>
<dbReference type="PANTHER" id="PTHR32182">
    <property type="entry name" value="DNA REPLICATION AND REPAIR PROTEIN RECF"/>
    <property type="match status" value="1"/>
</dbReference>
<dbReference type="eggNOG" id="COG0497">
    <property type="taxonomic scope" value="Bacteria"/>
</dbReference>
<dbReference type="GO" id="GO:0005524">
    <property type="term" value="F:ATP binding"/>
    <property type="evidence" value="ECO:0007669"/>
    <property type="project" value="InterPro"/>
</dbReference>
<dbReference type="GO" id="GO:0006302">
    <property type="term" value="P:double-strand break repair"/>
    <property type="evidence" value="ECO:0007669"/>
    <property type="project" value="TreeGrafter"/>
</dbReference>
<dbReference type="RefSeq" id="WP_012140992.1">
    <property type="nucleotide sequence ID" value="NC_009831.1"/>
</dbReference>
<reference evidence="2 3" key="1">
    <citation type="submission" date="2007-08" db="EMBL/GenBank/DDBJ databases">
        <title>Complete sequence of Shewanella sediminis HAW-EB3.</title>
        <authorList>
            <consortium name="US DOE Joint Genome Institute"/>
            <person name="Copeland A."/>
            <person name="Lucas S."/>
            <person name="Lapidus A."/>
            <person name="Barry K."/>
            <person name="Glavina del Rio T."/>
            <person name="Dalin E."/>
            <person name="Tice H."/>
            <person name="Pitluck S."/>
            <person name="Chertkov O."/>
            <person name="Brettin T."/>
            <person name="Bruce D."/>
            <person name="Detter J.C."/>
            <person name="Han C."/>
            <person name="Schmutz J."/>
            <person name="Larimer F."/>
            <person name="Land M."/>
            <person name="Hauser L."/>
            <person name="Kyrpides N."/>
            <person name="Kim E."/>
            <person name="Zhao J.-S."/>
            <person name="Richardson P."/>
        </authorList>
    </citation>
    <scope>NUCLEOTIDE SEQUENCE [LARGE SCALE GENOMIC DNA]</scope>
    <source>
        <strain evidence="2 3">HAW-EB3</strain>
    </source>
</reference>
<dbReference type="KEGG" id="sse:Ssed_0643"/>
<dbReference type="InterPro" id="IPR003959">
    <property type="entry name" value="ATPase_AAA_core"/>
</dbReference>
<feature type="domain" description="ATPase AAA-type core" evidence="1">
    <location>
        <begin position="542"/>
        <end position="611"/>
    </location>
</feature>
<dbReference type="PANTHER" id="PTHR32182:SF0">
    <property type="entry name" value="DNA REPLICATION AND REPAIR PROTEIN RECF"/>
    <property type="match status" value="1"/>
</dbReference>
<dbReference type="Proteomes" id="UP000002015">
    <property type="component" value="Chromosome"/>
</dbReference>
<gene>
    <name evidence="2" type="ordered locus">Ssed_0643</name>
</gene>